<dbReference type="FunFam" id="3.30.70.940:FF:000010">
    <property type="entry name" value="Protein RNA-directed DNA methylation 3"/>
    <property type="match status" value="1"/>
</dbReference>
<dbReference type="PANTHER" id="PTHR11125">
    <property type="entry name" value="SUPPRESSOR OF TY 5"/>
    <property type="match status" value="1"/>
</dbReference>
<feature type="region of interest" description="Disordered" evidence="3">
    <location>
        <begin position="558"/>
        <end position="590"/>
    </location>
</feature>
<evidence type="ECO:0000256" key="2">
    <source>
        <dbReference type="ARBA" id="ARBA00023242"/>
    </source>
</evidence>
<organism evidence="5 6">
    <name type="scientific">Urochloa decumbens</name>
    <dbReference type="NCBI Taxonomy" id="240449"/>
    <lineage>
        <taxon>Eukaryota</taxon>
        <taxon>Viridiplantae</taxon>
        <taxon>Streptophyta</taxon>
        <taxon>Embryophyta</taxon>
        <taxon>Tracheophyta</taxon>
        <taxon>Spermatophyta</taxon>
        <taxon>Magnoliopsida</taxon>
        <taxon>Liliopsida</taxon>
        <taxon>Poales</taxon>
        <taxon>Poaceae</taxon>
        <taxon>PACMAD clade</taxon>
        <taxon>Panicoideae</taxon>
        <taxon>Panicodae</taxon>
        <taxon>Paniceae</taxon>
        <taxon>Melinidinae</taxon>
        <taxon>Urochloa</taxon>
    </lineage>
</organism>
<feature type="compositionally biased region" description="Gly residues" evidence="3">
    <location>
        <begin position="1489"/>
        <end position="1506"/>
    </location>
</feature>
<feature type="domain" description="KOW" evidence="4">
    <location>
        <begin position="499"/>
        <end position="526"/>
    </location>
</feature>
<dbReference type="SMART" id="SM00739">
    <property type="entry name" value="KOW"/>
    <property type="match status" value="3"/>
</dbReference>
<reference evidence="5 6" key="2">
    <citation type="submission" date="2024-10" db="EMBL/GenBank/DDBJ databases">
        <authorList>
            <person name="Ryan C."/>
        </authorList>
    </citation>
    <scope>NUCLEOTIDE SEQUENCE [LARGE SCALE GENOMIC DNA]</scope>
</reference>
<feature type="compositionally biased region" description="Polar residues" evidence="3">
    <location>
        <begin position="1273"/>
        <end position="1283"/>
    </location>
</feature>
<proteinExistence type="predicted"/>
<dbReference type="InterPro" id="IPR041973">
    <property type="entry name" value="KOW_Spt5_1"/>
</dbReference>
<feature type="compositionally biased region" description="Basic and acidic residues" evidence="3">
    <location>
        <begin position="1100"/>
        <end position="1111"/>
    </location>
</feature>
<feature type="compositionally biased region" description="Gly residues" evidence="3">
    <location>
        <begin position="1644"/>
        <end position="1660"/>
    </location>
</feature>
<dbReference type="EMBL" id="OZ075121">
    <property type="protein sequence ID" value="CAL4902369.1"/>
    <property type="molecule type" value="Genomic_DNA"/>
</dbReference>
<dbReference type="Pfam" id="PF23291">
    <property type="entry name" value="KOW4_SPT5"/>
    <property type="match status" value="1"/>
</dbReference>
<dbReference type="InterPro" id="IPR039385">
    <property type="entry name" value="NGN_Euk"/>
</dbReference>
<evidence type="ECO:0000313" key="6">
    <source>
        <dbReference type="Proteomes" id="UP001497457"/>
    </source>
</evidence>
<feature type="region of interest" description="Disordered" evidence="3">
    <location>
        <begin position="681"/>
        <end position="1683"/>
    </location>
</feature>
<feature type="compositionally biased region" description="Gly residues" evidence="3">
    <location>
        <begin position="1413"/>
        <end position="1425"/>
    </location>
</feature>
<feature type="compositionally biased region" description="Gly residues" evidence="3">
    <location>
        <begin position="1142"/>
        <end position="1160"/>
    </location>
</feature>
<evidence type="ECO:0000256" key="3">
    <source>
        <dbReference type="SAM" id="MobiDB-lite"/>
    </source>
</evidence>
<feature type="compositionally biased region" description="Polar residues" evidence="3">
    <location>
        <begin position="1567"/>
        <end position="1580"/>
    </location>
</feature>
<dbReference type="Gene3D" id="3.30.70.940">
    <property type="entry name" value="NusG, N-terminal domain"/>
    <property type="match status" value="1"/>
</dbReference>
<feature type="compositionally biased region" description="Polar residues" evidence="3">
    <location>
        <begin position="1333"/>
        <end position="1352"/>
    </location>
</feature>
<feature type="compositionally biased region" description="Polar residues" evidence="3">
    <location>
        <begin position="1214"/>
        <end position="1245"/>
    </location>
</feature>
<feature type="compositionally biased region" description="Basic and acidic residues" evidence="3">
    <location>
        <begin position="1295"/>
        <end position="1309"/>
    </location>
</feature>
<feature type="compositionally biased region" description="Basic and acidic residues" evidence="3">
    <location>
        <begin position="1354"/>
        <end position="1363"/>
    </location>
</feature>
<feature type="domain" description="KOW" evidence="4">
    <location>
        <begin position="252"/>
        <end position="279"/>
    </location>
</feature>
<dbReference type="Pfam" id="PF03439">
    <property type="entry name" value="Spt5-NGN"/>
    <property type="match status" value="1"/>
</dbReference>
<dbReference type="InterPro" id="IPR057936">
    <property type="entry name" value="KOWx_Spt5"/>
</dbReference>
<feature type="region of interest" description="Disordered" evidence="3">
    <location>
        <begin position="1"/>
        <end position="104"/>
    </location>
</feature>
<dbReference type="InterPro" id="IPR041977">
    <property type="entry name" value="KOW_Spt5_4"/>
</dbReference>
<feature type="compositionally biased region" description="Polar residues" evidence="3">
    <location>
        <begin position="857"/>
        <end position="867"/>
    </location>
</feature>
<keyword evidence="2" id="KW-0539">Nucleus</keyword>
<dbReference type="InterPro" id="IPR041978">
    <property type="entry name" value="KOW_Spt5_5"/>
</dbReference>
<name>A0ABC8W587_9POAL</name>
<dbReference type="CDD" id="cd06084">
    <property type="entry name" value="KOW_Spt5_4"/>
    <property type="match status" value="1"/>
</dbReference>
<dbReference type="InterPro" id="IPR039659">
    <property type="entry name" value="SPT5"/>
</dbReference>
<feature type="compositionally biased region" description="Low complexity" evidence="3">
    <location>
        <begin position="412"/>
        <end position="429"/>
    </location>
</feature>
<feature type="compositionally biased region" description="Basic and acidic residues" evidence="3">
    <location>
        <begin position="1446"/>
        <end position="1468"/>
    </location>
</feature>
<feature type="compositionally biased region" description="Gly residues" evidence="3">
    <location>
        <begin position="1598"/>
        <end position="1607"/>
    </location>
</feature>
<dbReference type="FunFam" id="2.30.30.30:FF:000053">
    <property type="entry name" value="Protein RNA-directed DNA methylation 3"/>
    <property type="match status" value="1"/>
</dbReference>
<feature type="compositionally biased region" description="Polar residues" evidence="3">
    <location>
        <begin position="687"/>
        <end position="700"/>
    </location>
</feature>
<keyword evidence="6" id="KW-1185">Reference proteome</keyword>
<protein>
    <recommendedName>
        <fullName evidence="4">KOW domain-containing protein</fullName>
    </recommendedName>
</protein>
<feature type="region of interest" description="Disordered" evidence="3">
    <location>
        <begin position="404"/>
        <end position="431"/>
    </location>
</feature>
<reference evidence="6" key="1">
    <citation type="submission" date="2024-06" db="EMBL/GenBank/DDBJ databases">
        <authorList>
            <person name="Ryan C."/>
        </authorList>
    </citation>
    <scope>NUCLEOTIDE SEQUENCE [LARGE SCALE GENOMIC DNA]</scope>
</reference>
<feature type="compositionally biased region" description="Polar residues" evidence="3">
    <location>
        <begin position="1510"/>
        <end position="1519"/>
    </location>
</feature>
<dbReference type="Gene3D" id="2.30.30.30">
    <property type="match status" value="1"/>
</dbReference>
<feature type="region of interest" description="Disordered" evidence="3">
    <location>
        <begin position="647"/>
        <end position="668"/>
    </location>
</feature>
<dbReference type="CDD" id="cd09888">
    <property type="entry name" value="NGN_Euk"/>
    <property type="match status" value="1"/>
</dbReference>
<sequence>MAVKGKGKQVATDPPGPGTGGASGSGGKRRKGSGDAGAGPSSSSAAKRRRRAGVLQFVDDAAGVDDDYEEEDVLESEEEGSDPDDGFFTGGEHVHNLSHKRTERSHPLPFLVKEEELSGDELEEFIRNRYSSGVKYAADRNYSREDDDIFPMDCALKEPTIWRVKCMVGRERQMAFCFMQKFIDLQKIGTKVPIITAFALDHIRGFVFVEAEKACDVTEACKGFCSVYASRITSVPAAEVPSLLSSRTKPFQISRGTWVRMKNGNYKGDLAQVVSTDDGRKRVMIKIIPRVDLHAISRKYGGAISLKEAAVPAPRLISSQELEFFRPHIEMKRDRQTGEVFEVLDGLMFKDGFLYKRVALSSLIYWGIQPTETELLKFSSGPINRASADDLDWVSSIYGRKKRNLPAERDQSPSSKIKSSKASKASTSTENYDDNDEFNLHDLVLFGRKEFGVITAIEKDGFRILKGGPEGSAVTVKKQDIKKGCVDKMFTAVDHHQKIISINDTVNVLEGPFQGKQGVVKHLYMGILFIYNESESENCGFFCAQSGSCENVKKRKDLGSSSTENLDNPIPMFSEPSYEQNEHRNTERPYRSTREQLFSIGQMLRIKKGPLKGYLCRVVRIFRNDVTVKLDSLLKIVTVQAEFLSVPANRGDNSSGAPAGNFASQDTSFFGSEANKTSWDNGLPSFGSDSWQPFSSSTLPVRNGGGESESDPWCKKSSAGDESDPWGKKTDDNSDPWGNKAVPSAADDSDPWGKETVPSGDGDSDPWGKKVVAPADGDSDPWGKKVAAPADGDSDPWGKKVVAPADGDSDPWGKKVVASADGDSDPWGKKVVAPADGDSDPWGKKTTSSAVGVWNAGANQKESSSDNVWDKQAGVGGSDAAGSSWDGPSVNKENGKSDNWGEACRVDMGTGGDTDPWGSKVKAVDMAGTDSWEKATMPPDNKLEGTSQGWSQPLGKSNEDQGKYNISKDAGNSGAWGAALPATEDDTWGKSKGVNGDGAGGWNEARSSDKNGGAGGWDTSAANWNKSSAAAEAQEEGWGKGKGASGQAADWDKPKSFGGDGSSSWNKGEESRADDQNNSWSRPGNFGGGRGFGRGRGRGRGPESGDFDGRNDQGSWKSSWGGDNAGRPSWRSDSKADNEVGDSGGYRGRGRGGRGQYGGRGRGRDNDWRNGDRSNSGFGRENDSTDGQKWGNSGSSDRDKDASNKGSWGGGDNWNATNPPSNQPWSSSGGIKSSGENKPSTWNSSEDNKPSAGEQDDPWASKVASTEGKELQNDTWASKTTSAGAEDSSGGWNTKAKDSCSDGGEERQNDPWASKIGSNKGKEHETDPWASKVPSTVGSDDNNGSWNATAKGTPSEEKADDPWSSKCGNDNIKKTDGWGAGSSGGNQESSWSKPNFSSGDQESTWNKPRFGDDNGGNSRGGFGRGYRGRGRGRFGDGGSSWNGGNRNDESDGGRSEEPWNRRNFDGGRGRGRGRFGRGDRNEGNSNFGSGDGGSWGSGRGSGGRGGYRNWNDNNEQRPFSQGGGWSSNWNGNGNKGSDEGGQAFAKSKPSWEAQNTSGGDDQAGKSDANNSWSQNRSSPSILGKPSSDANKSSTWGATSGGAGGGSSWGKSNEDSWNSSGAAAEKSAWGGGSEAAPKKDEDGPWGKGGEGSGSQGGGGGSSWDKAADGSWNSNKDGDAGSGGW</sequence>
<dbReference type="Proteomes" id="UP001497457">
    <property type="component" value="Chromosome 11b"/>
</dbReference>
<dbReference type="InterPro" id="IPR005824">
    <property type="entry name" value="KOW"/>
</dbReference>
<dbReference type="Pfam" id="PF23042">
    <property type="entry name" value="KOW1_SPT5"/>
    <property type="match status" value="1"/>
</dbReference>
<feature type="compositionally biased region" description="Polar residues" evidence="3">
    <location>
        <begin position="651"/>
        <end position="668"/>
    </location>
</feature>
<evidence type="ECO:0000259" key="4">
    <source>
        <dbReference type="SMART" id="SM00739"/>
    </source>
</evidence>
<evidence type="ECO:0000256" key="1">
    <source>
        <dbReference type="ARBA" id="ARBA00004123"/>
    </source>
</evidence>
<dbReference type="CDD" id="cd06081">
    <property type="entry name" value="KOW_Spt5_1"/>
    <property type="match status" value="1"/>
</dbReference>
<dbReference type="InterPro" id="IPR036735">
    <property type="entry name" value="NGN_dom_sf"/>
</dbReference>
<dbReference type="GO" id="GO:0005634">
    <property type="term" value="C:nucleus"/>
    <property type="evidence" value="ECO:0007669"/>
    <property type="project" value="UniProtKB-SubCell"/>
</dbReference>
<dbReference type="InterPro" id="IPR005100">
    <property type="entry name" value="NGN-domain"/>
</dbReference>
<feature type="compositionally biased region" description="Acidic residues" evidence="3">
    <location>
        <begin position="62"/>
        <end position="85"/>
    </location>
</feature>
<feature type="compositionally biased region" description="Low complexity" evidence="3">
    <location>
        <begin position="1020"/>
        <end position="1032"/>
    </location>
</feature>
<feature type="compositionally biased region" description="Polar residues" evidence="3">
    <location>
        <begin position="1185"/>
        <end position="1195"/>
    </location>
</feature>
<feature type="compositionally biased region" description="Basic and acidic residues" evidence="3">
    <location>
        <begin position="580"/>
        <end position="590"/>
    </location>
</feature>
<dbReference type="Pfam" id="PF23290">
    <property type="entry name" value="KOW5_SPT5"/>
    <property type="match status" value="1"/>
</dbReference>
<dbReference type="Pfam" id="PF23037">
    <property type="entry name" value="KOWx_SPT5"/>
    <property type="match status" value="1"/>
</dbReference>
<feature type="compositionally biased region" description="Polar residues" evidence="3">
    <location>
        <begin position="1385"/>
        <end position="1406"/>
    </location>
</feature>
<feature type="compositionally biased region" description="Basic and acidic residues" evidence="3">
    <location>
        <begin position="1162"/>
        <end position="1172"/>
    </location>
</feature>
<feature type="domain" description="KOW" evidence="4">
    <location>
        <begin position="597"/>
        <end position="624"/>
    </location>
</feature>
<evidence type="ECO:0000313" key="5">
    <source>
        <dbReference type="EMBL" id="CAL4902369.1"/>
    </source>
</evidence>
<dbReference type="InterPro" id="IPR014722">
    <property type="entry name" value="Rib_uL2_dom2"/>
</dbReference>
<dbReference type="PANTHER" id="PTHR11125:SF8">
    <property type="entry name" value="PROTEIN RNA-DIRECTED DNA METHYLATION 3"/>
    <property type="match status" value="1"/>
</dbReference>
<comment type="subcellular location">
    <subcellularLocation>
        <location evidence="1">Nucleus</location>
    </subcellularLocation>
</comment>
<feature type="compositionally biased region" description="Polar residues" evidence="3">
    <location>
        <begin position="944"/>
        <end position="955"/>
    </location>
</feature>
<accession>A0ABC8W587</accession>
<gene>
    <name evidence="5" type="ORF">URODEC1_LOCUS9921</name>
</gene>